<evidence type="ECO:0000313" key="5">
    <source>
        <dbReference type="EMBL" id="NMY07893.1"/>
    </source>
</evidence>
<dbReference type="AlphaFoldDB" id="A0A7Y1A2G6"/>
<dbReference type="PROSITE" id="PS00197">
    <property type="entry name" value="2FE2S_FER_1"/>
    <property type="match status" value="1"/>
</dbReference>
<organism evidence="5 6">
    <name type="scientific">Pseudomonas veronii</name>
    <dbReference type="NCBI Taxonomy" id="76761"/>
    <lineage>
        <taxon>Bacteria</taxon>
        <taxon>Pseudomonadati</taxon>
        <taxon>Pseudomonadota</taxon>
        <taxon>Gammaproteobacteria</taxon>
        <taxon>Pseudomonadales</taxon>
        <taxon>Pseudomonadaceae</taxon>
        <taxon>Pseudomonas</taxon>
    </lineage>
</organism>
<dbReference type="Gene3D" id="3.40.50.80">
    <property type="entry name" value="Nucleotide-binding domain of ferredoxin-NADP reductase (FNR) module"/>
    <property type="match status" value="1"/>
</dbReference>
<dbReference type="InterPro" id="IPR001041">
    <property type="entry name" value="2Fe-2S_ferredoxin-type"/>
</dbReference>
<dbReference type="SUPFAM" id="SSF63380">
    <property type="entry name" value="Riboflavin synthase domain-like"/>
    <property type="match status" value="1"/>
</dbReference>
<dbReference type="InterPro" id="IPR006058">
    <property type="entry name" value="2Fe2S_fd_BS"/>
</dbReference>
<dbReference type="InterPro" id="IPR001709">
    <property type="entry name" value="Flavoprot_Pyr_Nucl_cyt_Rdtase"/>
</dbReference>
<name>A0A7Y1A2G6_PSEVE</name>
<dbReference type="GO" id="GO:0051537">
    <property type="term" value="F:2 iron, 2 sulfur cluster binding"/>
    <property type="evidence" value="ECO:0007669"/>
    <property type="project" value="InterPro"/>
</dbReference>
<dbReference type="PRINTS" id="PR00371">
    <property type="entry name" value="FPNCR"/>
</dbReference>
<accession>A0A7Y1A2G6</accession>
<dbReference type="Gene3D" id="3.10.20.30">
    <property type="match status" value="1"/>
</dbReference>
<dbReference type="InterPro" id="IPR017938">
    <property type="entry name" value="Riboflavin_synthase-like_b-brl"/>
</dbReference>
<dbReference type="Proteomes" id="UP000537729">
    <property type="component" value="Unassembled WGS sequence"/>
</dbReference>
<comment type="caution">
    <text evidence="5">The sequence shown here is derived from an EMBL/GenBank/DDBJ whole genome shotgun (WGS) entry which is preliminary data.</text>
</comment>
<evidence type="ECO:0000259" key="3">
    <source>
        <dbReference type="PROSITE" id="PS51085"/>
    </source>
</evidence>
<dbReference type="InterPro" id="IPR017927">
    <property type="entry name" value="FAD-bd_FR_type"/>
</dbReference>
<proteinExistence type="predicted"/>
<dbReference type="InterPro" id="IPR036010">
    <property type="entry name" value="2Fe-2S_ferredoxin-like_sf"/>
</dbReference>
<dbReference type="Pfam" id="PF00970">
    <property type="entry name" value="FAD_binding_6"/>
    <property type="match status" value="1"/>
</dbReference>
<evidence type="ECO:0000259" key="4">
    <source>
        <dbReference type="PROSITE" id="PS51384"/>
    </source>
</evidence>
<sequence>MNEPVHQVTLNFADGVTRSFSVAPNSNILDAAIEAHMPVLFQCRSGSCSSCISTLTKGEALTRPGASSTLLASEFAAGQRLLCVCQAESDCTFDLGYGSEVGASAAHEVHAFIDSVERIASNVMRVTLELAEGEWMEFRPGQFMQIVVPGLGVLRSYSPSSTQQNLPKMEFLIRLIPGGAMSEYLETLAESDQILSLSGPYGAFFLRDEHKRAPHIFVAGGTGLAPILSMIDALRQGGGRKPPMLLTFGCAVPEALFSLEDIELRQQWLPFLETRICVDREATDGLHQGSPVSALREGDVSHPDTVAYLCGPQPMIDAATQRLIELGMKSQNIFAEQFVASH</sequence>
<dbReference type="InterPro" id="IPR039261">
    <property type="entry name" value="FNR_nucleotide-bd"/>
</dbReference>
<dbReference type="RefSeq" id="WP_102616946.1">
    <property type="nucleotide sequence ID" value="NZ_CP142041.1"/>
</dbReference>
<dbReference type="PRINTS" id="PR00410">
    <property type="entry name" value="PHEHYDRXLASE"/>
</dbReference>
<dbReference type="EMBL" id="JAAQWG010000005">
    <property type="protein sequence ID" value="NMY07893.1"/>
    <property type="molecule type" value="Genomic_DNA"/>
</dbReference>
<protein>
    <submittedName>
        <fullName evidence="5">2Fe-2S iron-sulfur cluster binding domain-containing protein</fullName>
    </submittedName>
</protein>
<dbReference type="InterPro" id="IPR008333">
    <property type="entry name" value="Cbr1-like_FAD-bd_dom"/>
</dbReference>
<gene>
    <name evidence="5" type="ORF">HBO38_05375</name>
</gene>
<evidence type="ECO:0000313" key="6">
    <source>
        <dbReference type="Proteomes" id="UP000537729"/>
    </source>
</evidence>
<feature type="domain" description="2Fe-2S ferredoxin-type" evidence="3">
    <location>
        <begin position="6"/>
        <end position="99"/>
    </location>
</feature>
<dbReference type="GO" id="GO:0016491">
    <property type="term" value="F:oxidoreductase activity"/>
    <property type="evidence" value="ECO:0007669"/>
    <property type="project" value="InterPro"/>
</dbReference>
<dbReference type="SUPFAM" id="SSF54292">
    <property type="entry name" value="2Fe-2S ferredoxin-like"/>
    <property type="match status" value="1"/>
</dbReference>
<dbReference type="Gene3D" id="2.40.30.10">
    <property type="entry name" value="Translation factors"/>
    <property type="match status" value="1"/>
</dbReference>
<dbReference type="Pfam" id="PF00175">
    <property type="entry name" value="NAD_binding_1"/>
    <property type="match status" value="1"/>
</dbReference>
<reference evidence="5 6" key="1">
    <citation type="journal article" date="2020" name="Front. Microbiol.">
        <title>Genetic Organization of the aprX-lipA2 Operon Affects the Proteolytic Potential of Pseudomonas Species in Milk.</title>
        <authorList>
            <person name="Maier C."/>
            <person name="Huptas C."/>
            <person name="von Neubeck M."/>
            <person name="Scherer S."/>
            <person name="Wenning M."/>
            <person name="Lucking G."/>
        </authorList>
    </citation>
    <scope>NUCLEOTIDE SEQUENCE [LARGE SCALE GENOMIC DNA]</scope>
    <source>
        <strain evidence="5 6">DSM 16272</strain>
    </source>
</reference>
<keyword evidence="1" id="KW-0411">Iron-sulfur</keyword>
<dbReference type="PANTHER" id="PTHR47354">
    <property type="entry name" value="NADH OXIDOREDUCTASE HCR"/>
    <property type="match status" value="1"/>
</dbReference>
<dbReference type="InterPro" id="IPR050415">
    <property type="entry name" value="MRET"/>
</dbReference>
<comment type="cofactor">
    <cofactor evidence="2">
        <name>[2Fe-2S] cluster</name>
        <dbReference type="ChEBI" id="CHEBI:190135"/>
    </cofactor>
</comment>
<evidence type="ECO:0000256" key="2">
    <source>
        <dbReference type="ARBA" id="ARBA00034078"/>
    </source>
</evidence>
<dbReference type="PROSITE" id="PS51085">
    <property type="entry name" value="2FE2S_FER_2"/>
    <property type="match status" value="1"/>
</dbReference>
<dbReference type="PANTHER" id="PTHR47354:SF5">
    <property type="entry name" value="PROTEIN RFBI"/>
    <property type="match status" value="1"/>
</dbReference>
<dbReference type="InterPro" id="IPR001433">
    <property type="entry name" value="OxRdtase_FAD/NAD-bd"/>
</dbReference>
<feature type="domain" description="FAD-binding FR-type" evidence="4">
    <location>
        <begin position="106"/>
        <end position="207"/>
    </location>
</feature>
<dbReference type="PROSITE" id="PS51384">
    <property type="entry name" value="FAD_FR"/>
    <property type="match status" value="1"/>
</dbReference>
<dbReference type="InterPro" id="IPR012675">
    <property type="entry name" value="Beta-grasp_dom_sf"/>
</dbReference>
<dbReference type="CDD" id="cd00207">
    <property type="entry name" value="fer2"/>
    <property type="match status" value="1"/>
</dbReference>
<keyword evidence="1" id="KW-0408">Iron</keyword>
<dbReference type="SUPFAM" id="SSF52343">
    <property type="entry name" value="Ferredoxin reductase-like, C-terminal NADP-linked domain"/>
    <property type="match status" value="1"/>
</dbReference>
<dbReference type="Pfam" id="PF00111">
    <property type="entry name" value="Fer2"/>
    <property type="match status" value="1"/>
</dbReference>
<keyword evidence="1" id="KW-0479">Metal-binding</keyword>
<evidence type="ECO:0000256" key="1">
    <source>
        <dbReference type="ARBA" id="ARBA00023014"/>
    </source>
</evidence>